<reference evidence="6 7" key="1">
    <citation type="submission" date="2015-12" db="EMBL/GenBank/DDBJ databases">
        <title>Genome sequence of Tistrella mobilis MCCC 1A02139.</title>
        <authorList>
            <person name="Lu L."/>
            <person name="Lai Q."/>
            <person name="Shao Z."/>
            <person name="Qian P."/>
        </authorList>
    </citation>
    <scope>NUCLEOTIDE SEQUENCE [LARGE SCALE GENOMIC DNA]</scope>
    <source>
        <strain evidence="6 7">MCCC 1A02139</strain>
    </source>
</reference>
<comment type="caution">
    <text evidence="6">The sequence shown here is derived from an EMBL/GenBank/DDBJ whole genome shotgun (WGS) entry which is preliminary data.</text>
</comment>
<organism evidence="6 7">
    <name type="scientific">Tistrella mobilis</name>
    <dbReference type="NCBI Taxonomy" id="171437"/>
    <lineage>
        <taxon>Bacteria</taxon>
        <taxon>Pseudomonadati</taxon>
        <taxon>Pseudomonadota</taxon>
        <taxon>Alphaproteobacteria</taxon>
        <taxon>Geminicoccales</taxon>
        <taxon>Geminicoccaceae</taxon>
        <taxon>Tistrella</taxon>
    </lineage>
</organism>
<feature type="transmembrane region" description="Helical" evidence="4">
    <location>
        <begin position="226"/>
        <end position="247"/>
    </location>
</feature>
<dbReference type="AlphaFoldDB" id="A0A162KSB2"/>
<dbReference type="RefSeq" id="WP_062765226.1">
    <property type="nucleotide sequence ID" value="NZ_CP121027.1"/>
</dbReference>
<keyword evidence="4" id="KW-0812">Transmembrane</keyword>
<evidence type="ECO:0000313" key="6">
    <source>
        <dbReference type="EMBL" id="KYO51984.1"/>
    </source>
</evidence>
<dbReference type="PRINTS" id="PR00081">
    <property type="entry name" value="GDHRDH"/>
</dbReference>
<dbReference type="InterPro" id="IPR002347">
    <property type="entry name" value="SDR_fam"/>
</dbReference>
<dbReference type="GeneID" id="97241708"/>
<sequence length="257" mass="26376">MTASPTPRHIAITGASSGLGAALALEYAGPGIRLSLHGRDTDRTEAVAAAARSRGAEVDVARFDVTDADAVAAWVTAIGAGAPLDLMIANAGISGNETGSGGAVSAEVTRAIFAVNVDGVVNTVLPAAELMLGRGRGAIAIVASLAGYRGQPGAPAYAASKAAVKAWGEGLRPRLAHGGLRVSVVCPGFVRTPMTARNRFPMPFLMDADRAARIIRRGLDRNRARIAFPWQLAALCWLLAALPAAWADRLLGGLPGK</sequence>
<keyword evidence="4" id="KW-1133">Transmembrane helix</keyword>
<name>A0A162KSB2_9PROT</name>
<dbReference type="GO" id="GO:0016491">
    <property type="term" value="F:oxidoreductase activity"/>
    <property type="evidence" value="ECO:0007669"/>
    <property type="project" value="UniProtKB-KW"/>
</dbReference>
<dbReference type="PANTHER" id="PTHR44196:SF1">
    <property type="entry name" value="DEHYDROGENASE_REDUCTASE SDR FAMILY MEMBER 7B"/>
    <property type="match status" value="1"/>
</dbReference>
<dbReference type="InterPro" id="IPR020904">
    <property type="entry name" value="Sc_DH/Rdtase_CS"/>
</dbReference>
<evidence type="ECO:0000256" key="2">
    <source>
        <dbReference type="ARBA" id="ARBA00023002"/>
    </source>
</evidence>
<dbReference type="OrthoDB" id="335726at2"/>
<dbReference type="GO" id="GO:0016020">
    <property type="term" value="C:membrane"/>
    <property type="evidence" value="ECO:0007669"/>
    <property type="project" value="TreeGrafter"/>
</dbReference>
<protein>
    <submittedName>
        <fullName evidence="5">KR domain-containing protein</fullName>
    </submittedName>
    <submittedName>
        <fullName evidence="6">Short-chain dehydrogenase</fullName>
    </submittedName>
</protein>
<evidence type="ECO:0000256" key="1">
    <source>
        <dbReference type="ARBA" id="ARBA00006484"/>
    </source>
</evidence>
<evidence type="ECO:0000313" key="8">
    <source>
        <dbReference type="Proteomes" id="UP000257706"/>
    </source>
</evidence>
<accession>A0A162KSB2</accession>
<evidence type="ECO:0000313" key="5">
    <source>
        <dbReference type="EMBL" id="HAE48121.1"/>
    </source>
</evidence>
<dbReference type="Proteomes" id="UP000257706">
    <property type="component" value="Unassembled WGS sequence"/>
</dbReference>
<dbReference type="PANTHER" id="PTHR44196">
    <property type="entry name" value="DEHYDROGENASE/REDUCTASE SDR FAMILY MEMBER 7B"/>
    <property type="match status" value="1"/>
</dbReference>
<evidence type="ECO:0000256" key="3">
    <source>
        <dbReference type="RuleBase" id="RU000363"/>
    </source>
</evidence>
<dbReference type="PROSITE" id="PS00061">
    <property type="entry name" value="ADH_SHORT"/>
    <property type="match status" value="1"/>
</dbReference>
<comment type="similarity">
    <text evidence="1 3">Belongs to the short-chain dehydrogenases/reductases (SDR) family.</text>
</comment>
<keyword evidence="4" id="KW-0472">Membrane</keyword>
<dbReference type="InterPro" id="IPR036291">
    <property type="entry name" value="NAD(P)-bd_dom_sf"/>
</dbReference>
<proteinExistence type="inferred from homology"/>
<dbReference type="SUPFAM" id="SSF51735">
    <property type="entry name" value="NAD(P)-binding Rossmann-fold domains"/>
    <property type="match status" value="1"/>
</dbReference>
<dbReference type="PRINTS" id="PR00080">
    <property type="entry name" value="SDRFAMILY"/>
</dbReference>
<dbReference type="Gene3D" id="3.40.50.720">
    <property type="entry name" value="NAD(P)-binding Rossmann-like Domain"/>
    <property type="match status" value="1"/>
</dbReference>
<dbReference type="Pfam" id="PF00106">
    <property type="entry name" value="adh_short"/>
    <property type="match status" value="1"/>
</dbReference>
<dbReference type="Proteomes" id="UP000075787">
    <property type="component" value="Unassembled WGS sequence"/>
</dbReference>
<dbReference type="EMBL" id="DMAI01000187">
    <property type="protein sequence ID" value="HAE48121.1"/>
    <property type="molecule type" value="Genomic_DNA"/>
</dbReference>
<gene>
    <name evidence="6" type="ORF">AUP44_07195</name>
    <name evidence="5" type="ORF">DCK97_11930</name>
</gene>
<reference evidence="5 8" key="2">
    <citation type="journal article" date="2018" name="Nat. Biotechnol.">
        <title>A standardized bacterial taxonomy based on genome phylogeny substantially revises the tree of life.</title>
        <authorList>
            <person name="Parks D.H."/>
            <person name="Chuvochina M."/>
            <person name="Waite D.W."/>
            <person name="Rinke C."/>
            <person name="Skarshewski A."/>
            <person name="Chaumeil P.A."/>
            <person name="Hugenholtz P."/>
        </authorList>
    </citation>
    <scope>NUCLEOTIDE SEQUENCE [LARGE SCALE GENOMIC DNA]</scope>
    <source>
        <strain evidence="5">UBA8739</strain>
    </source>
</reference>
<evidence type="ECO:0000313" key="7">
    <source>
        <dbReference type="Proteomes" id="UP000075787"/>
    </source>
</evidence>
<dbReference type="EMBL" id="LPZR01000164">
    <property type="protein sequence ID" value="KYO51984.1"/>
    <property type="molecule type" value="Genomic_DNA"/>
</dbReference>
<evidence type="ECO:0000256" key="4">
    <source>
        <dbReference type="SAM" id="Phobius"/>
    </source>
</evidence>
<keyword evidence="2" id="KW-0560">Oxidoreductase</keyword>